<dbReference type="GO" id="GO:0005886">
    <property type="term" value="C:plasma membrane"/>
    <property type="evidence" value="ECO:0007669"/>
    <property type="project" value="UniProtKB-SubCell"/>
</dbReference>
<dbReference type="AlphaFoldDB" id="A0A3T0EAE6"/>
<evidence type="ECO:0000313" key="6">
    <source>
        <dbReference type="EMBL" id="AZU04371.1"/>
    </source>
</evidence>
<gene>
    <name evidence="6" type="ORF">X907_1844</name>
</gene>
<evidence type="ECO:0000256" key="2">
    <source>
        <dbReference type="ARBA" id="ARBA00022475"/>
    </source>
</evidence>
<protein>
    <submittedName>
        <fullName evidence="6">Polysaccharide biosynthesis protein</fullName>
    </submittedName>
</protein>
<evidence type="ECO:0000256" key="5">
    <source>
        <dbReference type="ARBA" id="ARBA00023136"/>
    </source>
</evidence>
<proteinExistence type="predicted"/>
<keyword evidence="5" id="KW-0472">Membrane</keyword>
<organism evidence="6 7">
    <name type="scientific">Glycocaulis alkaliphilus</name>
    <dbReference type="NCBI Taxonomy" id="1434191"/>
    <lineage>
        <taxon>Bacteria</taxon>
        <taxon>Pseudomonadati</taxon>
        <taxon>Pseudomonadota</taxon>
        <taxon>Alphaproteobacteria</taxon>
        <taxon>Maricaulales</taxon>
        <taxon>Maricaulaceae</taxon>
        <taxon>Glycocaulis</taxon>
    </lineage>
</organism>
<dbReference type="PANTHER" id="PTHR30250:SF11">
    <property type="entry name" value="O-ANTIGEN TRANSPORTER-RELATED"/>
    <property type="match status" value="1"/>
</dbReference>
<dbReference type="EMBL" id="CP018911">
    <property type="protein sequence ID" value="AZU04371.1"/>
    <property type="molecule type" value="Genomic_DNA"/>
</dbReference>
<sequence length="462" mass="47909">MRSGQLADLTAARGMMDDTGNIPGPHAPPRRSLRARVLDWVRGPGAVRVAGLTALRILAAIGTLLSVTVIVRVFPVEAAGQFFVFLAAAQFVAGAALAPLLTLAIRFGSVHKADGDRDALGRLIVFGGGAIVSVAGLVFLAHPLVTQGGSLVPGEAWAFAAVAALSGAMFFLGGLARVNGKVIAAIVPENVLRPAGLALAAITLWLAGAAAFPALSAAYAVVLVAVCAVLVLMAPWRAARFAPAPIPAWRPYFKAYGPLLVYSFGNTALATVHILIVAYVVSVEAVPAFKAAVQYALLLATGVQFAELIYGPQIAIAHQRGDLPALQRLAQSSSRLALGFYALAFAPLLTGPFMFELAFGEIGREAWGLALILCTGRFVSAWFGTVANIANLSGRTTQFALTQGAGVCVLIVAGPILGNHFGNMGVALASALAMTSWVLVSVFLLQRSLNIKMGPIGARRST</sequence>
<comment type="subcellular location">
    <subcellularLocation>
        <location evidence="1">Cell membrane</location>
        <topology evidence="1">Multi-pass membrane protein</topology>
    </subcellularLocation>
</comment>
<evidence type="ECO:0000256" key="3">
    <source>
        <dbReference type="ARBA" id="ARBA00022692"/>
    </source>
</evidence>
<evidence type="ECO:0000313" key="7">
    <source>
        <dbReference type="Proteomes" id="UP000286954"/>
    </source>
</evidence>
<dbReference type="InterPro" id="IPR050833">
    <property type="entry name" value="Poly_Biosynth_Transport"/>
</dbReference>
<keyword evidence="4" id="KW-1133">Transmembrane helix</keyword>
<evidence type="ECO:0000256" key="4">
    <source>
        <dbReference type="ARBA" id="ARBA00022989"/>
    </source>
</evidence>
<name>A0A3T0EAE6_9PROT</name>
<keyword evidence="2" id="KW-1003">Cell membrane</keyword>
<keyword evidence="3" id="KW-0812">Transmembrane</keyword>
<evidence type="ECO:0000256" key="1">
    <source>
        <dbReference type="ARBA" id="ARBA00004651"/>
    </source>
</evidence>
<reference evidence="6 7" key="1">
    <citation type="submission" date="2016-12" db="EMBL/GenBank/DDBJ databases">
        <title>The genome of dimorphic prosthecate Glycocaulis alkaliphilus 6b-8t, isolated from crude oil dictates its adaptability in petroleum environments.</title>
        <authorList>
            <person name="Wu X.-L."/>
            <person name="Geng S."/>
        </authorList>
    </citation>
    <scope>NUCLEOTIDE SEQUENCE [LARGE SCALE GENOMIC DNA]</scope>
    <source>
        <strain evidence="6 7">6B-8</strain>
    </source>
</reference>
<dbReference type="PANTHER" id="PTHR30250">
    <property type="entry name" value="PST FAMILY PREDICTED COLANIC ACID TRANSPORTER"/>
    <property type="match status" value="1"/>
</dbReference>
<accession>A0A3T0EAE6</accession>
<dbReference type="KEGG" id="gak:X907_1844"/>
<keyword evidence="7" id="KW-1185">Reference proteome</keyword>
<dbReference type="Proteomes" id="UP000286954">
    <property type="component" value="Chromosome"/>
</dbReference>